<dbReference type="InterPro" id="IPR006600">
    <property type="entry name" value="HTH_CenpB_DNA-bd_dom"/>
</dbReference>
<gene>
    <name evidence="6" type="ORF">J437_LFUL018469</name>
</gene>
<dbReference type="OrthoDB" id="6717120at2759"/>
<feature type="domain" description="HTH psq-type" evidence="5">
    <location>
        <begin position="8"/>
        <end position="56"/>
    </location>
</feature>
<dbReference type="GO" id="GO:0005634">
    <property type="term" value="C:nucleus"/>
    <property type="evidence" value="ECO:0007669"/>
    <property type="project" value="UniProtKB-SubCell"/>
</dbReference>
<dbReference type="PANTHER" id="PTHR19303">
    <property type="entry name" value="TRANSPOSON"/>
    <property type="match status" value="1"/>
</dbReference>
<evidence type="ECO:0000256" key="3">
    <source>
        <dbReference type="ARBA" id="ARBA00023242"/>
    </source>
</evidence>
<evidence type="ECO:0000313" key="7">
    <source>
        <dbReference type="Proteomes" id="UP000792457"/>
    </source>
</evidence>
<reference evidence="6" key="1">
    <citation type="submission" date="2013-04" db="EMBL/GenBank/DDBJ databases">
        <authorList>
            <person name="Qu J."/>
            <person name="Murali S.C."/>
            <person name="Bandaranaike D."/>
            <person name="Bellair M."/>
            <person name="Blankenburg K."/>
            <person name="Chao H."/>
            <person name="Dinh H."/>
            <person name="Doddapaneni H."/>
            <person name="Downs B."/>
            <person name="Dugan-Rocha S."/>
            <person name="Elkadiri S."/>
            <person name="Gnanaolivu R.D."/>
            <person name="Hernandez B."/>
            <person name="Javaid M."/>
            <person name="Jayaseelan J.C."/>
            <person name="Lee S."/>
            <person name="Li M."/>
            <person name="Ming W."/>
            <person name="Munidasa M."/>
            <person name="Muniz J."/>
            <person name="Nguyen L."/>
            <person name="Ongeri F."/>
            <person name="Osuji N."/>
            <person name="Pu L.-L."/>
            <person name="Puazo M."/>
            <person name="Qu C."/>
            <person name="Quiroz J."/>
            <person name="Raj R."/>
            <person name="Weissenberger G."/>
            <person name="Xin Y."/>
            <person name="Zou X."/>
            <person name="Han Y."/>
            <person name="Richards S."/>
            <person name="Worley K."/>
            <person name="Muzny D."/>
            <person name="Gibbs R."/>
        </authorList>
    </citation>
    <scope>NUCLEOTIDE SEQUENCE</scope>
    <source>
        <strain evidence="6">Sampled in the wild</strain>
    </source>
</reference>
<evidence type="ECO:0008006" key="8">
    <source>
        <dbReference type="Google" id="ProtNLM"/>
    </source>
</evidence>
<reference evidence="6" key="2">
    <citation type="submission" date="2017-10" db="EMBL/GenBank/DDBJ databases">
        <title>Ladona fulva Genome sequencing and assembly.</title>
        <authorList>
            <person name="Murali S."/>
            <person name="Richards S."/>
            <person name="Bandaranaike D."/>
            <person name="Bellair M."/>
            <person name="Blankenburg K."/>
            <person name="Chao H."/>
            <person name="Dinh H."/>
            <person name="Doddapaneni H."/>
            <person name="Dugan-Rocha S."/>
            <person name="Elkadiri S."/>
            <person name="Gnanaolivu R."/>
            <person name="Hernandez B."/>
            <person name="Skinner E."/>
            <person name="Javaid M."/>
            <person name="Lee S."/>
            <person name="Li M."/>
            <person name="Ming W."/>
            <person name="Munidasa M."/>
            <person name="Muniz J."/>
            <person name="Nguyen L."/>
            <person name="Hughes D."/>
            <person name="Osuji N."/>
            <person name="Pu L.-L."/>
            <person name="Puazo M."/>
            <person name="Qu C."/>
            <person name="Quiroz J."/>
            <person name="Raj R."/>
            <person name="Weissenberger G."/>
            <person name="Xin Y."/>
            <person name="Zou X."/>
            <person name="Han Y."/>
            <person name="Worley K."/>
            <person name="Muzny D."/>
            <person name="Gibbs R."/>
        </authorList>
    </citation>
    <scope>NUCLEOTIDE SEQUENCE</scope>
    <source>
        <strain evidence="6">Sampled in the wild</strain>
    </source>
</reference>
<dbReference type="Gene3D" id="1.10.10.60">
    <property type="entry name" value="Homeodomain-like"/>
    <property type="match status" value="2"/>
</dbReference>
<accession>A0A8K0P7F4</accession>
<evidence type="ECO:0000313" key="6">
    <source>
        <dbReference type="EMBL" id="KAG8238835.1"/>
    </source>
</evidence>
<proteinExistence type="predicted"/>
<evidence type="ECO:0000256" key="1">
    <source>
        <dbReference type="ARBA" id="ARBA00004123"/>
    </source>
</evidence>
<dbReference type="Pfam" id="PF04218">
    <property type="entry name" value="CENP-B_N"/>
    <property type="match status" value="1"/>
</dbReference>
<feature type="domain" description="HTH CENPB-type" evidence="4">
    <location>
        <begin position="80"/>
        <end position="118"/>
    </location>
</feature>
<evidence type="ECO:0000259" key="4">
    <source>
        <dbReference type="Pfam" id="PF03221"/>
    </source>
</evidence>
<comment type="caution">
    <text evidence="6">The sequence shown here is derived from an EMBL/GenBank/DDBJ whole genome shotgun (WGS) entry which is preliminary data.</text>
</comment>
<dbReference type="InterPro" id="IPR009057">
    <property type="entry name" value="Homeodomain-like_sf"/>
</dbReference>
<evidence type="ECO:0000256" key="2">
    <source>
        <dbReference type="ARBA" id="ARBA00023125"/>
    </source>
</evidence>
<dbReference type="SUPFAM" id="SSF46689">
    <property type="entry name" value="Homeodomain-like"/>
    <property type="match status" value="2"/>
</dbReference>
<dbReference type="GO" id="GO:0003677">
    <property type="term" value="F:DNA binding"/>
    <property type="evidence" value="ECO:0007669"/>
    <property type="project" value="UniProtKB-KW"/>
</dbReference>
<keyword evidence="7" id="KW-1185">Reference proteome</keyword>
<dbReference type="PANTHER" id="PTHR19303:SF16">
    <property type="entry name" value="JERKY PROTEIN HOMOLOG-LIKE"/>
    <property type="match status" value="1"/>
</dbReference>
<dbReference type="Proteomes" id="UP000792457">
    <property type="component" value="Unassembled WGS sequence"/>
</dbReference>
<organism evidence="6 7">
    <name type="scientific">Ladona fulva</name>
    <name type="common">Scarce chaser dragonfly</name>
    <name type="synonym">Libellula fulva</name>
    <dbReference type="NCBI Taxonomy" id="123851"/>
    <lineage>
        <taxon>Eukaryota</taxon>
        <taxon>Metazoa</taxon>
        <taxon>Ecdysozoa</taxon>
        <taxon>Arthropoda</taxon>
        <taxon>Hexapoda</taxon>
        <taxon>Insecta</taxon>
        <taxon>Pterygota</taxon>
        <taxon>Palaeoptera</taxon>
        <taxon>Odonata</taxon>
        <taxon>Epiprocta</taxon>
        <taxon>Anisoptera</taxon>
        <taxon>Libelluloidea</taxon>
        <taxon>Libellulidae</taxon>
        <taxon>Ladona</taxon>
    </lineage>
</organism>
<dbReference type="InterPro" id="IPR050863">
    <property type="entry name" value="CenT-Element_Derived"/>
</dbReference>
<dbReference type="AlphaFoldDB" id="A0A8K0P7F4"/>
<protein>
    <recommendedName>
        <fullName evidence="8">Transposase</fullName>
    </recommendedName>
</protein>
<evidence type="ECO:0000259" key="5">
    <source>
        <dbReference type="Pfam" id="PF04218"/>
    </source>
</evidence>
<keyword evidence="2" id="KW-0238">DNA-binding</keyword>
<dbReference type="EMBL" id="KZ309448">
    <property type="protein sequence ID" value="KAG8238835.1"/>
    <property type="molecule type" value="Genomic_DNA"/>
</dbReference>
<name>A0A8K0P7F4_LADFU</name>
<dbReference type="Pfam" id="PF03221">
    <property type="entry name" value="HTH_Tnp_Tc5"/>
    <property type="match status" value="1"/>
</dbReference>
<dbReference type="InterPro" id="IPR007889">
    <property type="entry name" value="HTH_Psq"/>
</dbReference>
<keyword evidence="3" id="KW-0539">Nucleus</keyword>
<comment type="subcellular location">
    <subcellularLocation>
        <location evidence="1">Nucleus</location>
    </subcellularLocation>
</comment>
<sequence length="130" mass="14881">MNSPSTSKRKRHVLSINTKLQILEQYDKGAKVFCLAREHNLGEQTVRDLIKNREKIEEFVSKSDSSSCIANRKTLKGPTFQELDDLLAKWFLQKRAEGVPISGHMCTSQAQRFWELLKLPVSNSTIFNSN</sequence>